<dbReference type="Gene3D" id="3.40.640.10">
    <property type="entry name" value="Type I PLP-dependent aspartate aminotransferase-like (Major domain)"/>
    <property type="match status" value="1"/>
</dbReference>
<dbReference type="GO" id="GO:0005829">
    <property type="term" value="C:cytosol"/>
    <property type="evidence" value="ECO:0007669"/>
    <property type="project" value="TreeGrafter"/>
</dbReference>
<dbReference type="AlphaFoldDB" id="A0A316G8P7"/>
<keyword evidence="6" id="KW-0663">Pyridoxal phosphate</keyword>
<dbReference type="CDD" id="cd00609">
    <property type="entry name" value="AAT_like"/>
    <property type="match status" value="1"/>
</dbReference>
<keyword evidence="5 8" id="KW-0808">Transferase</keyword>
<dbReference type="OrthoDB" id="9766445at2"/>
<feature type="domain" description="Aminotransferase class I/classII large" evidence="7">
    <location>
        <begin position="27"/>
        <end position="392"/>
    </location>
</feature>
<dbReference type="GO" id="GO:0030170">
    <property type="term" value="F:pyridoxal phosphate binding"/>
    <property type="evidence" value="ECO:0007669"/>
    <property type="project" value="InterPro"/>
</dbReference>
<comment type="similarity">
    <text evidence="2">Belongs to the class-I pyridoxal-phosphate-dependent aminotransferase family.</text>
</comment>
<dbReference type="NCBIfam" id="NF006719">
    <property type="entry name" value="PRK09257.1"/>
    <property type="match status" value="1"/>
</dbReference>
<evidence type="ECO:0000256" key="6">
    <source>
        <dbReference type="ARBA" id="ARBA00022898"/>
    </source>
</evidence>
<dbReference type="InterPro" id="IPR015422">
    <property type="entry name" value="PyrdxlP-dep_Trfase_small"/>
</dbReference>
<dbReference type="InterPro" id="IPR015421">
    <property type="entry name" value="PyrdxlP-dep_Trfase_major"/>
</dbReference>
<dbReference type="PANTHER" id="PTHR11879:SF22">
    <property type="entry name" value="ASPARTATE AMINOTRANSFERASE, MITOCHONDRIAL"/>
    <property type="match status" value="1"/>
</dbReference>
<organism evidence="8 9">
    <name type="scientific">Pleionea mediterranea</name>
    <dbReference type="NCBI Taxonomy" id="523701"/>
    <lineage>
        <taxon>Bacteria</taxon>
        <taxon>Pseudomonadati</taxon>
        <taxon>Pseudomonadota</taxon>
        <taxon>Gammaproteobacteria</taxon>
        <taxon>Oceanospirillales</taxon>
        <taxon>Pleioneaceae</taxon>
        <taxon>Pleionea</taxon>
    </lineage>
</organism>
<dbReference type="GO" id="GO:0033585">
    <property type="term" value="P:L-phenylalanine biosynthetic process from chorismate via phenylpyruvate"/>
    <property type="evidence" value="ECO:0007669"/>
    <property type="project" value="TreeGrafter"/>
</dbReference>
<evidence type="ECO:0000313" key="8">
    <source>
        <dbReference type="EMBL" id="PWK50847.1"/>
    </source>
</evidence>
<sequence>MFERLEALPADSLLGLIALFREDSNPQKVDLGVGVYRDEAGHTAIMSAIQKASREHMETEDSKTYIGPVGVVGFVEGIKKLVLGEQSSAIQQGHLAAIQTPGGCGALRVGSELIRRLGDELTVWVSDPTWANHVPLIQSAGLPIQSYPYFDASTGMVNFEAMDEQLAKLGPNDVVLLHGCCHNPTGADLSFEHWQRIAERANKQGFIPYVDIAYQGLGDGLEEDVKGVRYLSENIQEMVIATSCSKNFGLYRERTGALMIQTKSATEAAAIQTQIQDVARANYSMSPAYGGHLVDKVLHNDELRREWQDELNAMATRVKSLRAGLLEEINKRDIAKDFSFITQQKGMFTYLGITPEQVSELRRDYSIYMADSSRINVAGLNTQCLGYVADALKKVCG</sequence>
<dbReference type="RefSeq" id="WP_109763509.1">
    <property type="nucleotide sequence ID" value="NZ_QGGU01000006.1"/>
</dbReference>
<protein>
    <submittedName>
        <fullName evidence="8">Aspartate aminotransferase</fullName>
    </submittedName>
</protein>
<evidence type="ECO:0000259" key="7">
    <source>
        <dbReference type="Pfam" id="PF00155"/>
    </source>
</evidence>
<dbReference type="GO" id="GO:0042802">
    <property type="term" value="F:identical protein binding"/>
    <property type="evidence" value="ECO:0007669"/>
    <property type="project" value="TreeGrafter"/>
</dbReference>
<dbReference type="GO" id="GO:0004069">
    <property type="term" value="F:L-aspartate:2-oxoglutarate aminotransferase activity"/>
    <property type="evidence" value="ECO:0007669"/>
    <property type="project" value="TreeGrafter"/>
</dbReference>
<dbReference type="PRINTS" id="PR00799">
    <property type="entry name" value="TRANSAMINASE"/>
</dbReference>
<comment type="cofactor">
    <cofactor evidence="1">
        <name>pyridoxal 5'-phosphate</name>
        <dbReference type="ChEBI" id="CHEBI:597326"/>
    </cofactor>
</comment>
<dbReference type="Proteomes" id="UP000245790">
    <property type="component" value="Unassembled WGS sequence"/>
</dbReference>
<evidence type="ECO:0000313" key="9">
    <source>
        <dbReference type="Proteomes" id="UP000245790"/>
    </source>
</evidence>
<evidence type="ECO:0000256" key="1">
    <source>
        <dbReference type="ARBA" id="ARBA00001933"/>
    </source>
</evidence>
<keyword evidence="9" id="KW-1185">Reference proteome</keyword>
<dbReference type="Gene3D" id="3.90.1150.10">
    <property type="entry name" value="Aspartate Aminotransferase, domain 1"/>
    <property type="match status" value="1"/>
</dbReference>
<evidence type="ECO:0000256" key="4">
    <source>
        <dbReference type="ARBA" id="ARBA00022576"/>
    </source>
</evidence>
<dbReference type="EMBL" id="QGGU01000006">
    <property type="protein sequence ID" value="PWK50847.1"/>
    <property type="molecule type" value="Genomic_DNA"/>
</dbReference>
<accession>A0A316G8P7</accession>
<dbReference type="InterPro" id="IPR015424">
    <property type="entry name" value="PyrdxlP-dep_Trfase"/>
</dbReference>
<name>A0A316G8P7_9GAMM</name>
<proteinExistence type="inferred from homology"/>
<dbReference type="PANTHER" id="PTHR11879">
    <property type="entry name" value="ASPARTATE AMINOTRANSFERASE"/>
    <property type="match status" value="1"/>
</dbReference>
<dbReference type="SUPFAM" id="SSF53383">
    <property type="entry name" value="PLP-dependent transferases"/>
    <property type="match status" value="1"/>
</dbReference>
<dbReference type="GO" id="GO:0004838">
    <property type="term" value="F:L-tyrosine-2-oxoglutarate transaminase activity"/>
    <property type="evidence" value="ECO:0007669"/>
    <property type="project" value="TreeGrafter"/>
</dbReference>
<dbReference type="InterPro" id="IPR000796">
    <property type="entry name" value="Asp_trans"/>
</dbReference>
<comment type="caution">
    <text evidence="8">The sequence shown here is derived from an EMBL/GenBank/DDBJ whole genome shotgun (WGS) entry which is preliminary data.</text>
</comment>
<comment type="subunit">
    <text evidence="3">Homodimer.</text>
</comment>
<gene>
    <name evidence="8" type="ORF">C8D97_106135</name>
</gene>
<keyword evidence="4 8" id="KW-0032">Aminotransferase</keyword>
<evidence type="ECO:0000256" key="2">
    <source>
        <dbReference type="ARBA" id="ARBA00007441"/>
    </source>
</evidence>
<evidence type="ECO:0000256" key="5">
    <source>
        <dbReference type="ARBA" id="ARBA00022679"/>
    </source>
</evidence>
<evidence type="ECO:0000256" key="3">
    <source>
        <dbReference type="ARBA" id="ARBA00011738"/>
    </source>
</evidence>
<reference evidence="8 9" key="1">
    <citation type="submission" date="2018-05" db="EMBL/GenBank/DDBJ databases">
        <title>Genomic Encyclopedia of Type Strains, Phase IV (KMG-IV): sequencing the most valuable type-strain genomes for metagenomic binning, comparative biology and taxonomic classification.</title>
        <authorList>
            <person name="Goeker M."/>
        </authorList>
    </citation>
    <scope>NUCLEOTIDE SEQUENCE [LARGE SCALE GENOMIC DNA]</scope>
    <source>
        <strain evidence="8 9">DSM 25350</strain>
    </source>
</reference>
<dbReference type="InterPro" id="IPR004839">
    <property type="entry name" value="Aminotransferase_I/II_large"/>
</dbReference>
<dbReference type="Pfam" id="PF00155">
    <property type="entry name" value="Aminotran_1_2"/>
    <property type="match status" value="1"/>
</dbReference>
<dbReference type="FunFam" id="3.40.640.10:FF:000066">
    <property type="entry name" value="Aspartate aminotransferase"/>
    <property type="match status" value="1"/>
</dbReference>